<protein>
    <recommendedName>
        <fullName evidence="6">Cyclin N-terminal domain-containing protein</fullName>
    </recommendedName>
</protein>
<sequence length="497" mass="56152">MGSWRHNYVSLLPGFLLLAFLGTMVSLLAVHVKRLDYPTNFILLGLFTLFESFTIGTLVSYFDKLLVIQALIITAVIVCCLTMYTFQTKRDFSTMGAGLFAFLCVLFAGSLIQIFLQSSVLDVALAMGGALVFSGFLIYDTQQIMRKCSPEEYITGAITIYLDITRLFIEILRLLEAAQPHKIWHEKDDEWRTSLYYDLIVDDLNLPKFESCVHSLQELLEDNSSFVNVNFAVSVCKSRNLPSCVFVLSLLYMKRLRALRSSKLNDINIKELCVIAMLLADKYLIDEGEDEQLFNSEWAQASGMTTGRINQIERLVLEAMACDKLLKLLLKTKSIAEILAITSLVIIGSALSLHMAIFTGSLAHRALMKSLNSDAIQNNAICSYNHVSNTADNTALLEPILNQTYINKPNLGLDNDDVTFKEKLFNEIMLFHSINDSSFDNNNHFHYKQQQQPNWIVFKSDRLNIKKRSMWLKRGQSSSTYSCTVCALLESKSCSQA</sequence>
<dbReference type="Proteomes" id="UP000681722">
    <property type="component" value="Unassembled WGS sequence"/>
</dbReference>
<keyword evidence="4 5" id="KW-0472">Membrane</keyword>
<evidence type="ECO:0000313" key="8">
    <source>
        <dbReference type="EMBL" id="CAF4060455.1"/>
    </source>
</evidence>
<dbReference type="Proteomes" id="UP000663829">
    <property type="component" value="Unassembled WGS sequence"/>
</dbReference>
<comment type="caution">
    <text evidence="7">The sequence shown here is derived from an EMBL/GenBank/DDBJ whole genome shotgun (WGS) entry which is preliminary data.</text>
</comment>
<dbReference type="PANTHER" id="PTHR23291">
    <property type="entry name" value="BAX INHIBITOR-RELATED"/>
    <property type="match status" value="1"/>
</dbReference>
<dbReference type="InterPro" id="IPR006214">
    <property type="entry name" value="Bax_inhibitor_1-related"/>
</dbReference>
<name>A0A815BMM9_9BILA</name>
<feature type="transmembrane region" description="Helical" evidence="5">
    <location>
        <begin position="122"/>
        <end position="139"/>
    </location>
</feature>
<dbReference type="SUPFAM" id="SSF47954">
    <property type="entry name" value="Cyclin-like"/>
    <property type="match status" value="1"/>
</dbReference>
<dbReference type="InterPro" id="IPR036915">
    <property type="entry name" value="Cyclin-like_sf"/>
</dbReference>
<evidence type="ECO:0000259" key="6">
    <source>
        <dbReference type="Pfam" id="PF00134"/>
    </source>
</evidence>
<feature type="transmembrane region" description="Helical" evidence="5">
    <location>
        <begin position="98"/>
        <end position="116"/>
    </location>
</feature>
<dbReference type="OrthoDB" id="7933078at2759"/>
<feature type="transmembrane region" description="Helical" evidence="5">
    <location>
        <begin position="68"/>
        <end position="86"/>
    </location>
</feature>
<dbReference type="CDD" id="cd20557">
    <property type="entry name" value="CYCLIN_ScPCL1-like"/>
    <property type="match status" value="1"/>
</dbReference>
<evidence type="ECO:0000256" key="2">
    <source>
        <dbReference type="ARBA" id="ARBA00022692"/>
    </source>
</evidence>
<dbReference type="InterPro" id="IPR006671">
    <property type="entry name" value="Cyclin_N"/>
</dbReference>
<keyword evidence="2 5" id="KW-0812">Transmembrane</keyword>
<evidence type="ECO:0000256" key="5">
    <source>
        <dbReference type="SAM" id="Phobius"/>
    </source>
</evidence>
<proteinExistence type="predicted"/>
<evidence type="ECO:0000313" key="9">
    <source>
        <dbReference type="Proteomes" id="UP000663829"/>
    </source>
</evidence>
<dbReference type="GO" id="GO:0016020">
    <property type="term" value="C:membrane"/>
    <property type="evidence" value="ECO:0007669"/>
    <property type="project" value="UniProtKB-SubCell"/>
</dbReference>
<feature type="transmembrane region" description="Helical" evidence="5">
    <location>
        <begin position="335"/>
        <end position="358"/>
    </location>
</feature>
<dbReference type="GO" id="GO:0043066">
    <property type="term" value="P:negative regulation of apoptotic process"/>
    <property type="evidence" value="ECO:0007669"/>
    <property type="project" value="TreeGrafter"/>
</dbReference>
<keyword evidence="9" id="KW-1185">Reference proteome</keyword>
<reference evidence="7" key="1">
    <citation type="submission" date="2021-02" db="EMBL/GenBank/DDBJ databases">
        <authorList>
            <person name="Nowell W R."/>
        </authorList>
    </citation>
    <scope>NUCLEOTIDE SEQUENCE</scope>
</reference>
<dbReference type="AlphaFoldDB" id="A0A815BMM9"/>
<feature type="transmembrane region" description="Helical" evidence="5">
    <location>
        <begin position="42"/>
        <end position="62"/>
    </location>
</feature>
<comment type="subcellular location">
    <subcellularLocation>
        <location evidence="1">Membrane</location>
        <topology evidence="1">Multi-pass membrane protein</topology>
    </subcellularLocation>
</comment>
<evidence type="ECO:0000256" key="3">
    <source>
        <dbReference type="ARBA" id="ARBA00022989"/>
    </source>
</evidence>
<organism evidence="7 9">
    <name type="scientific">Didymodactylos carnosus</name>
    <dbReference type="NCBI Taxonomy" id="1234261"/>
    <lineage>
        <taxon>Eukaryota</taxon>
        <taxon>Metazoa</taxon>
        <taxon>Spiralia</taxon>
        <taxon>Gnathifera</taxon>
        <taxon>Rotifera</taxon>
        <taxon>Eurotatoria</taxon>
        <taxon>Bdelloidea</taxon>
        <taxon>Philodinida</taxon>
        <taxon>Philodinidae</taxon>
        <taxon>Didymodactylos</taxon>
    </lineage>
</organism>
<feature type="domain" description="Cyclin N-terminal" evidence="6">
    <location>
        <begin position="228"/>
        <end position="321"/>
    </location>
</feature>
<dbReference type="PANTHER" id="PTHR23291:SF50">
    <property type="entry name" value="PROTEIN LIFEGUARD 4"/>
    <property type="match status" value="1"/>
</dbReference>
<dbReference type="EMBL" id="CAJOBC010023838">
    <property type="protein sequence ID" value="CAF4060455.1"/>
    <property type="molecule type" value="Genomic_DNA"/>
</dbReference>
<dbReference type="Gene3D" id="1.10.472.10">
    <property type="entry name" value="Cyclin-like"/>
    <property type="match status" value="1"/>
</dbReference>
<gene>
    <name evidence="7" type="ORF">GPM918_LOCUS27116</name>
    <name evidence="8" type="ORF">SRO942_LOCUS27389</name>
</gene>
<accession>A0A815BMM9</accession>
<feature type="transmembrane region" description="Helical" evidence="5">
    <location>
        <begin position="12"/>
        <end position="30"/>
    </location>
</feature>
<dbReference type="Pfam" id="PF00134">
    <property type="entry name" value="Cyclin_N"/>
    <property type="match status" value="1"/>
</dbReference>
<evidence type="ECO:0000256" key="4">
    <source>
        <dbReference type="ARBA" id="ARBA00023136"/>
    </source>
</evidence>
<dbReference type="EMBL" id="CAJNOQ010011248">
    <property type="protein sequence ID" value="CAF1271792.1"/>
    <property type="molecule type" value="Genomic_DNA"/>
</dbReference>
<keyword evidence="3 5" id="KW-1133">Transmembrane helix</keyword>
<evidence type="ECO:0000313" key="7">
    <source>
        <dbReference type="EMBL" id="CAF1271792.1"/>
    </source>
</evidence>
<dbReference type="Pfam" id="PF01027">
    <property type="entry name" value="Bax1-I"/>
    <property type="match status" value="1"/>
</dbReference>
<evidence type="ECO:0000256" key="1">
    <source>
        <dbReference type="ARBA" id="ARBA00004141"/>
    </source>
</evidence>